<proteinExistence type="predicted"/>
<dbReference type="Proteomes" id="UP001066276">
    <property type="component" value="Chromosome 1_1"/>
</dbReference>
<evidence type="ECO:0000313" key="2">
    <source>
        <dbReference type="Proteomes" id="UP001066276"/>
    </source>
</evidence>
<reference evidence="1" key="1">
    <citation type="journal article" date="2022" name="bioRxiv">
        <title>Sequencing and chromosome-scale assembly of the giantPleurodeles waltlgenome.</title>
        <authorList>
            <person name="Brown T."/>
            <person name="Elewa A."/>
            <person name="Iarovenko S."/>
            <person name="Subramanian E."/>
            <person name="Araus A.J."/>
            <person name="Petzold A."/>
            <person name="Susuki M."/>
            <person name="Suzuki K.-i.T."/>
            <person name="Hayashi T."/>
            <person name="Toyoda A."/>
            <person name="Oliveira C."/>
            <person name="Osipova E."/>
            <person name="Leigh N.D."/>
            <person name="Simon A."/>
            <person name="Yun M.H."/>
        </authorList>
    </citation>
    <scope>NUCLEOTIDE SEQUENCE</scope>
    <source>
        <strain evidence="1">20211129_DDA</strain>
        <tissue evidence="1">Liver</tissue>
    </source>
</reference>
<protein>
    <submittedName>
        <fullName evidence="1">Uncharacterized protein</fullName>
    </submittedName>
</protein>
<keyword evidence="2" id="KW-1185">Reference proteome</keyword>
<evidence type="ECO:0000313" key="1">
    <source>
        <dbReference type="EMBL" id="KAJ1218905.1"/>
    </source>
</evidence>
<comment type="caution">
    <text evidence="1">The sequence shown here is derived from an EMBL/GenBank/DDBJ whole genome shotgun (WGS) entry which is preliminary data.</text>
</comment>
<dbReference type="AlphaFoldDB" id="A0AAV7X1N5"/>
<accession>A0AAV7X1N5</accession>
<name>A0AAV7X1N5_PLEWA</name>
<dbReference type="EMBL" id="JANPWB010000001">
    <property type="protein sequence ID" value="KAJ1218905.1"/>
    <property type="molecule type" value="Genomic_DNA"/>
</dbReference>
<sequence>MQRGKDLASWERMRRFRKYGRCLDACLGRADTVGCASVFRGAPLLSQRVVLPALPRPVSRVRRHGRARRYDAPWAPRRVITLPGKTVIVVSLGARRLSEVAVTQAQEYIML</sequence>
<organism evidence="1 2">
    <name type="scientific">Pleurodeles waltl</name>
    <name type="common">Iberian ribbed newt</name>
    <dbReference type="NCBI Taxonomy" id="8319"/>
    <lineage>
        <taxon>Eukaryota</taxon>
        <taxon>Metazoa</taxon>
        <taxon>Chordata</taxon>
        <taxon>Craniata</taxon>
        <taxon>Vertebrata</taxon>
        <taxon>Euteleostomi</taxon>
        <taxon>Amphibia</taxon>
        <taxon>Batrachia</taxon>
        <taxon>Caudata</taxon>
        <taxon>Salamandroidea</taxon>
        <taxon>Salamandridae</taxon>
        <taxon>Pleurodelinae</taxon>
        <taxon>Pleurodeles</taxon>
    </lineage>
</organism>
<gene>
    <name evidence="1" type="ORF">NDU88_006476</name>
</gene>